<dbReference type="InterPro" id="IPR031973">
    <property type="entry name" value="Deltameth_res_prag01"/>
</dbReference>
<dbReference type="PANTHER" id="PTHR22133:SF2">
    <property type="entry name" value="AT01821P-RELATED"/>
    <property type="match status" value="1"/>
</dbReference>
<proteinExistence type="predicted"/>
<evidence type="ECO:0000259" key="2">
    <source>
        <dbReference type="Pfam" id="PF16020"/>
    </source>
</evidence>
<keyword evidence="1" id="KW-0812">Transmembrane</keyword>
<dbReference type="OrthoDB" id="9981889at2759"/>
<sequence>MNSRPLISAARRFIAPRTVVASSARMMSGHGHHAVPHELRPVHLDELPVPEGSWQTYHDQQNLKFNIHLLVGVGFAIFTYVAIQQSGVMTWNASIPKLPEEGSK</sequence>
<dbReference type="EMBL" id="CAJVCH010047235">
    <property type="protein sequence ID" value="CAG7717619.1"/>
    <property type="molecule type" value="Genomic_DNA"/>
</dbReference>
<dbReference type="AlphaFoldDB" id="A0A8J2NX07"/>
<name>A0A8J2NX07_9HEXA</name>
<organism evidence="3 4">
    <name type="scientific">Allacma fusca</name>
    <dbReference type="NCBI Taxonomy" id="39272"/>
    <lineage>
        <taxon>Eukaryota</taxon>
        <taxon>Metazoa</taxon>
        <taxon>Ecdysozoa</taxon>
        <taxon>Arthropoda</taxon>
        <taxon>Hexapoda</taxon>
        <taxon>Collembola</taxon>
        <taxon>Symphypleona</taxon>
        <taxon>Sminthuridae</taxon>
        <taxon>Allacma</taxon>
    </lineage>
</organism>
<dbReference type="Proteomes" id="UP000708208">
    <property type="component" value="Unassembled WGS sequence"/>
</dbReference>
<feature type="transmembrane region" description="Helical" evidence="1">
    <location>
        <begin position="65"/>
        <end position="83"/>
    </location>
</feature>
<dbReference type="Pfam" id="PF16020">
    <property type="entry name" value="Deltameth_res"/>
    <property type="match status" value="1"/>
</dbReference>
<feature type="domain" description="Deltamethrin resistance protein prag01" evidence="2">
    <location>
        <begin position="45"/>
        <end position="96"/>
    </location>
</feature>
<reference evidence="3" key="1">
    <citation type="submission" date="2021-06" db="EMBL/GenBank/DDBJ databases">
        <authorList>
            <person name="Hodson N. C."/>
            <person name="Mongue J. A."/>
            <person name="Jaron S. K."/>
        </authorList>
    </citation>
    <scope>NUCLEOTIDE SEQUENCE</scope>
</reference>
<accession>A0A8J2NX07</accession>
<evidence type="ECO:0000313" key="4">
    <source>
        <dbReference type="Proteomes" id="UP000708208"/>
    </source>
</evidence>
<comment type="caution">
    <text evidence="3">The sequence shown here is derived from an EMBL/GenBank/DDBJ whole genome shotgun (WGS) entry which is preliminary data.</text>
</comment>
<gene>
    <name evidence="3" type="ORF">AFUS01_LOCUS7065</name>
</gene>
<keyword evidence="1" id="KW-0472">Membrane</keyword>
<keyword evidence="4" id="KW-1185">Reference proteome</keyword>
<protein>
    <recommendedName>
        <fullName evidence="2">Deltamethrin resistance protein prag01 domain-containing protein</fullName>
    </recommendedName>
</protein>
<evidence type="ECO:0000256" key="1">
    <source>
        <dbReference type="SAM" id="Phobius"/>
    </source>
</evidence>
<dbReference type="PANTHER" id="PTHR22133">
    <property type="entry name" value="AT01821P-RELATED"/>
    <property type="match status" value="1"/>
</dbReference>
<evidence type="ECO:0000313" key="3">
    <source>
        <dbReference type="EMBL" id="CAG7717619.1"/>
    </source>
</evidence>
<keyword evidence="1" id="KW-1133">Transmembrane helix</keyword>